<evidence type="ECO:0000259" key="1">
    <source>
        <dbReference type="PROSITE" id="PS50994"/>
    </source>
</evidence>
<dbReference type="SUPFAM" id="SSF46689">
    <property type="entry name" value="Homeodomain-like"/>
    <property type="match status" value="1"/>
</dbReference>
<evidence type="ECO:0000313" key="2">
    <source>
        <dbReference type="EMBL" id="OHA47121.1"/>
    </source>
</evidence>
<dbReference type="Proteomes" id="UP000178869">
    <property type="component" value="Unassembled WGS sequence"/>
</dbReference>
<proteinExistence type="predicted"/>
<name>A0A1G2PHN1_9BACT</name>
<dbReference type="Pfam" id="PF13565">
    <property type="entry name" value="HTH_32"/>
    <property type="match status" value="1"/>
</dbReference>
<feature type="domain" description="Integrase catalytic" evidence="1">
    <location>
        <begin position="133"/>
        <end position="310"/>
    </location>
</feature>
<dbReference type="Pfam" id="PF00665">
    <property type="entry name" value="rve"/>
    <property type="match status" value="1"/>
</dbReference>
<organism evidence="2 3">
    <name type="scientific">Candidatus Terrybacteria bacterium RIFCSPHIGHO2_01_FULL_43_35</name>
    <dbReference type="NCBI Taxonomy" id="1802361"/>
    <lineage>
        <taxon>Bacteria</taxon>
        <taxon>Candidatus Terryibacteriota</taxon>
    </lineage>
</organism>
<dbReference type="Gene3D" id="3.30.420.10">
    <property type="entry name" value="Ribonuclease H-like superfamily/Ribonuclease H"/>
    <property type="match status" value="1"/>
</dbReference>
<dbReference type="InterPro" id="IPR012337">
    <property type="entry name" value="RNaseH-like_sf"/>
</dbReference>
<dbReference type="PANTHER" id="PTHR35004:SF7">
    <property type="entry name" value="INTEGRASE PROTEIN"/>
    <property type="match status" value="1"/>
</dbReference>
<dbReference type="PANTHER" id="PTHR35004">
    <property type="entry name" value="TRANSPOSASE RV3428C-RELATED"/>
    <property type="match status" value="1"/>
</dbReference>
<dbReference type="InterPro" id="IPR001584">
    <property type="entry name" value="Integrase_cat-core"/>
</dbReference>
<reference evidence="2 3" key="1">
    <citation type="journal article" date="2016" name="Nat. Commun.">
        <title>Thousands of microbial genomes shed light on interconnected biogeochemical processes in an aquifer system.</title>
        <authorList>
            <person name="Anantharaman K."/>
            <person name="Brown C.T."/>
            <person name="Hug L.A."/>
            <person name="Sharon I."/>
            <person name="Castelle C.J."/>
            <person name="Probst A.J."/>
            <person name="Thomas B.C."/>
            <person name="Singh A."/>
            <person name="Wilkins M.J."/>
            <person name="Karaoz U."/>
            <person name="Brodie E.L."/>
            <person name="Williams K.H."/>
            <person name="Hubbard S.S."/>
            <person name="Banfield J.F."/>
        </authorList>
    </citation>
    <scope>NUCLEOTIDE SEQUENCE [LARGE SCALE GENOMIC DNA]</scope>
</reference>
<accession>A0A1G2PHN1</accession>
<sequence length="319" mass="37637">MAISMSKTIKEERLRWVLPIINKEAELVDAAKVCPYGKRSLERWVAAYKEHGEEGLEPRSTEPKRYRNETPIRLKERVIQIRKEKKKCALKIHWQLKKEGVTVPTRTIGAILKKEGLVRKYRVKKVKYKYIRAERKPGELIEIDVKHVPGTIAGKRFYQYTAIDTASRWRYLAVYDEECTYHSIRFLEEVMRLFPYRILGVKTDNHSTFTNYYLGTHKRSDMTVKTLHALDQFCAENGIVHYLIDPGKPAQNGTVERSHREDEEKFYQPQTFKNKQDLKKKLRRWNMYYNDLEHCGLAGKTPNEFLQDYQLINPPNVSA</sequence>
<dbReference type="InterPro" id="IPR036397">
    <property type="entry name" value="RNaseH_sf"/>
</dbReference>
<dbReference type="InterPro" id="IPR009057">
    <property type="entry name" value="Homeodomain-like_sf"/>
</dbReference>
<dbReference type="GO" id="GO:0003676">
    <property type="term" value="F:nucleic acid binding"/>
    <property type="evidence" value="ECO:0007669"/>
    <property type="project" value="InterPro"/>
</dbReference>
<comment type="caution">
    <text evidence="2">The sequence shown here is derived from an EMBL/GenBank/DDBJ whole genome shotgun (WGS) entry which is preliminary data.</text>
</comment>
<dbReference type="PROSITE" id="PS50994">
    <property type="entry name" value="INTEGRASE"/>
    <property type="match status" value="1"/>
</dbReference>
<dbReference type="EMBL" id="MHSR01000008">
    <property type="protein sequence ID" value="OHA47121.1"/>
    <property type="molecule type" value="Genomic_DNA"/>
</dbReference>
<gene>
    <name evidence="2" type="ORF">A2828_04120</name>
</gene>
<evidence type="ECO:0000313" key="3">
    <source>
        <dbReference type="Proteomes" id="UP000178869"/>
    </source>
</evidence>
<protein>
    <recommendedName>
        <fullName evidence="1">Integrase catalytic domain-containing protein</fullName>
    </recommendedName>
</protein>
<dbReference type="SUPFAM" id="SSF53098">
    <property type="entry name" value="Ribonuclease H-like"/>
    <property type="match status" value="1"/>
</dbReference>
<dbReference type="GO" id="GO:0015074">
    <property type="term" value="P:DNA integration"/>
    <property type="evidence" value="ECO:0007669"/>
    <property type="project" value="InterPro"/>
</dbReference>
<dbReference type="AlphaFoldDB" id="A0A1G2PHN1"/>